<gene>
    <name evidence="1" type="ORF">ROA7745_02950</name>
</gene>
<dbReference type="InterPro" id="IPR029032">
    <property type="entry name" value="AhpD-like"/>
</dbReference>
<protein>
    <recommendedName>
        <fullName evidence="3">Carboxymuconolactone decarboxylase family protein</fullName>
    </recommendedName>
</protein>
<dbReference type="OrthoDB" id="7840998at2"/>
<sequence>MADDVCWIKTENTLDDALTPEMKAMICREDGTLHRLYQSLLAWPAPMLSADQFYRAVLHSDDSPLGLYKSEFIATYVAILAECTYAHAHHGENFLNTAATREAGRDILSALERGDLASDAIDPDMRAMAIYTRKLSLNPADMTEADIDQLRQAGLTEAQIVQTNQVAASFGYWVRMINGLGIQLGGESIGIKPDSLKQIVNHQTAHSR</sequence>
<proteinExistence type="predicted"/>
<evidence type="ECO:0000313" key="1">
    <source>
        <dbReference type="EMBL" id="SMC13116.1"/>
    </source>
</evidence>
<evidence type="ECO:0000313" key="2">
    <source>
        <dbReference type="Proteomes" id="UP000193224"/>
    </source>
</evidence>
<dbReference type="EMBL" id="FWXB01000011">
    <property type="protein sequence ID" value="SMC13116.1"/>
    <property type="molecule type" value="Genomic_DNA"/>
</dbReference>
<dbReference type="Proteomes" id="UP000193224">
    <property type="component" value="Unassembled WGS sequence"/>
</dbReference>
<dbReference type="RefSeq" id="WP_085801054.1">
    <property type="nucleotide sequence ID" value="NZ_FWXB01000011.1"/>
</dbReference>
<accession>A0A1X7BTV8</accession>
<dbReference type="PANTHER" id="PTHR35446">
    <property type="entry name" value="SI:CH211-175M2.5"/>
    <property type="match status" value="1"/>
</dbReference>
<reference evidence="1 2" key="1">
    <citation type="submission" date="2017-03" db="EMBL/GenBank/DDBJ databases">
        <authorList>
            <person name="Afonso C.L."/>
            <person name="Miller P.J."/>
            <person name="Scott M.A."/>
            <person name="Spackman E."/>
            <person name="Goraichik I."/>
            <person name="Dimitrov K.M."/>
            <person name="Suarez D.L."/>
            <person name="Swayne D.E."/>
        </authorList>
    </citation>
    <scope>NUCLEOTIDE SEQUENCE [LARGE SCALE GENOMIC DNA]</scope>
    <source>
        <strain evidence="1 2">CECT 7745</strain>
    </source>
</reference>
<keyword evidence="2" id="KW-1185">Reference proteome</keyword>
<dbReference type="Gene3D" id="1.20.1290.10">
    <property type="entry name" value="AhpD-like"/>
    <property type="match status" value="1"/>
</dbReference>
<dbReference type="PANTHER" id="PTHR35446:SF2">
    <property type="entry name" value="CARBOXYMUCONOLACTONE DECARBOXYLASE-LIKE DOMAIN-CONTAINING PROTEIN"/>
    <property type="match status" value="1"/>
</dbReference>
<dbReference type="AlphaFoldDB" id="A0A1X7BTV8"/>
<evidence type="ECO:0008006" key="3">
    <source>
        <dbReference type="Google" id="ProtNLM"/>
    </source>
</evidence>
<dbReference type="SUPFAM" id="SSF69118">
    <property type="entry name" value="AhpD-like"/>
    <property type="match status" value="1"/>
</dbReference>
<name>A0A1X7BTV8_9RHOB</name>
<organism evidence="1 2">
    <name type="scientific">Roseovarius aestuarii</name>
    <dbReference type="NCBI Taxonomy" id="475083"/>
    <lineage>
        <taxon>Bacteria</taxon>
        <taxon>Pseudomonadati</taxon>
        <taxon>Pseudomonadota</taxon>
        <taxon>Alphaproteobacteria</taxon>
        <taxon>Rhodobacterales</taxon>
        <taxon>Roseobacteraceae</taxon>
        <taxon>Roseovarius</taxon>
    </lineage>
</organism>